<evidence type="ECO:0000256" key="4">
    <source>
        <dbReference type="ARBA" id="ARBA00023159"/>
    </source>
</evidence>
<dbReference type="AlphaFoldDB" id="A0AAD9JAV3"/>
<dbReference type="GO" id="GO:0006355">
    <property type="term" value="P:regulation of DNA-templated transcription"/>
    <property type="evidence" value="ECO:0007669"/>
    <property type="project" value="InterPro"/>
</dbReference>
<keyword evidence="4 7" id="KW-0010">Activator</keyword>
<proteinExistence type="inferred from homology"/>
<dbReference type="GO" id="GO:0003712">
    <property type="term" value="F:transcription coregulator activity"/>
    <property type="evidence" value="ECO:0007669"/>
    <property type="project" value="InterPro"/>
</dbReference>
<protein>
    <recommendedName>
        <fullName evidence="7">Mediator of RNA polymerase II transcription subunit 31</fullName>
    </recommendedName>
</protein>
<comment type="similarity">
    <text evidence="2 7">Belongs to the Mediator complex subunit 31 family.</text>
</comment>
<gene>
    <name evidence="8" type="ORF">LSH36_469g01064</name>
</gene>
<sequence length="96" mass="11164">MSPQNAGLNLICPIYPQCLYFLELLQYEHFRRELMNQQCAKFIDDQQLLHWQHYQRRRMKLLQEQSEKTAATAAIDAAASTTTPAVVSIQPQPNMK</sequence>
<dbReference type="Gene3D" id="1.10.10.1340">
    <property type="entry name" value="Mediator of RNA polymerase II, submodule Med31 (Soh1)"/>
    <property type="match status" value="1"/>
</dbReference>
<dbReference type="Proteomes" id="UP001208570">
    <property type="component" value="Unassembled WGS sequence"/>
</dbReference>
<keyword evidence="3 7" id="KW-0805">Transcription regulation</keyword>
<dbReference type="InterPro" id="IPR008831">
    <property type="entry name" value="Mediator_Med31"/>
</dbReference>
<comment type="subunit">
    <text evidence="7">Component of the Mediator complex.</text>
</comment>
<evidence type="ECO:0000256" key="1">
    <source>
        <dbReference type="ARBA" id="ARBA00004123"/>
    </source>
</evidence>
<comment type="subcellular location">
    <subcellularLocation>
        <location evidence="1 7">Nucleus</location>
    </subcellularLocation>
</comment>
<dbReference type="PANTHER" id="PTHR13186">
    <property type="entry name" value="MEDIATOR OF RNA POLYMERASE II TRANSCRIPTION SUBUNIT 31"/>
    <property type="match status" value="1"/>
</dbReference>
<keyword evidence="6 7" id="KW-0539">Nucleus</keyword>
<evidence type="ECO:0000256" key="6">
    <source>
        <dbReference type="ARBA" id="ARBA00023242"/>
    </source>
</evidence>
<comment type="function">
    <text evidence="7">Component of the Mediator complex, a coactivator involved in the regulated transcription of nearly all RNA polymerase II-dependent genes. Mediator functions as a bridge to convey information from gene-specific regulatory proteins to the basal RNA polymerase II transcription machinery. Mediator is recruited to promoters by direct interactions with regulatory proteins and serves as a scaffold for the assembly of a functional preinitiation complex with RNA polymerase II and the general transcription factors.</text>
</comment>
<evidence type="ECO:0000256" key="2">
    <source>
        <dbReference type="ARBA" id="ARBA00006378"/>
    </source>
</evidence>
<keyword evidence="9" id="KW-1185">Reference proteome</keyword>
<evidence type="ECO:0000256" key="5">
    <source>
        <dbReference type="ARBA" id="ARBA00023163"/>
    </source>
</evidence>
<dbReference type="InterPro" id="IPR038089">
    <property type="entry name" value="Med31_sf"/>
</dbReference>
<dbReference type="EMBL" id="JAODUP010000469">
    <property type="protein sequence ID" value="KAK2149070.1"/>
    <property type="molecule type" value="Genomic_DNA"/>
</dbReference>
<dbReference type="GO" id="GO:0016592">
    <property type="term" value="C:mediator complex"/>
    <property type="evidence" value="ECO:0007669"/>
    <property type="project" value="InterPro"/>
</dbReference>
<name>A0AAD9JAV3_9ANNE</name>
<evidence type="ECO:0000256" key="3">
    <source>
        <dbReference type="ARBA" id="ARBA00023015"/>
    </source>
</evidence>
<evidence type="ECO:0000313" key="9">
    <source>
        <dbReference type="Proteomes" id="UP001208570"/>
    </source>
</evidence>
<evidence type="ECO:0000313" key="8">
    <source>
        <dbReference type="EMBL" id="KAK2149070.1"/>
    </source>
</evidence>
<comment type="caution">
    <text evidence="8">The sequence shown here is derived from an EMBL/GenBank/DDBJ whole genome shotgun (WGS) entry which is preliminary data.</text>
</comment>
<evidence type="ECO:0000256" key="7">
    <source>
        <dbReference type="RuleBase" id="RU364129"/>
    </source>
</evidence>
<dbReference type="Pfam" id="PF05669">
    <property type="entry name" value="Med31"/>
    <property type="match status" value="1"/>
</dbReference>
<organism evidence="8 9">
    <name type="scientific">Paralvinella palmiformis</name>
    <dbReference type="NCBI Taxonomy" id="53620"/>
    <lineage>
        <taxon>Eukaryota</taxon>
        <taxon>Metazoa</taxon>
        <taxon>Spiralia</taxon>
        <taxon>Lophotrochozoa</taxon>
        <taxon>Annelida</taxon>
        <taxon>Polychaeta</taxon>
        <taxon>Sedentaria</taxon>
        <taxon>Canalipalpata</taxon>
        <taxon>Terebellida</taxon>
        <taxon>Terebelliformia</taxon>
        <taxon>Alvinellidae</taxon>
        <taxon>Paralvinella</taxon>
    </lineage>
</organism>
<reference evidence="8" key="1">
    <citation type="journal article" date="2023" name="Mol. Biol. Evol.">
        <title>Third-Generation Sequencing Reveals the Adaptive Role of the Epigenome in Three Deep-Sea Polychaetes.</title>
        <authorList>
            <person name="Perez M."/>
            <person name="Aroh O."/>
            <person name="Sun Y."/>
            <person name="Lan Y."/>
            <person name="Juniper S.K."/>
            <person name="Young C.R."/>
            <person name="Angers B."/>
            <person name="Qian P.Y."/>
        </authorList>
    </citation>
    <scope>NUCLEOTIDE SEQUENCE</scope>
    <source>
        <strain evidence="8">P08H-3</strain>
    </source>
</reference>
<accession>A0AAD9JAV3</accession>
<keyword evidence="5 7" id="KW-0804">Transcription</keyword>